<accession>I1XFQ9</accession>
<keyword evidence="6" id="KW-0449">Lipoprotein</keyword>
<dbReference type="HOGENOM" id="CLU_193827_4_2_6"/>
<evidence type="ECO:0000256" key="5">
    <source>
        <dbReference type="ARBA" id="ARBA00023139"/>
    </source>
</evidence>
<dbReference type="AlphaFoldDB" id="I1XFQ9"/>
<dbReference type="GO" id="GO:0009636">
    <property type="term" value="P:response to toxic substance"/>
    <property type="evidence" value="ECO:0007669"/>
    <property type="project" value="InterPro"/>
</dbReference>
<evidence type="ECO:0000256" key="7">
    <source>
        <dbReference type="SAM" id="SignalP"/>
    </source>
</evidence>
<keyword evidence="5" id="KW-0564">Palmitate</keyword>
<dbReference type="GO" id="GO:0016020">
    <property type="term" value="C:membrane"/>
    <property type="evidence" value="ECO:0007669"/>
    <property type="project" value="InterPro"/>
</dbReference>
<dbReference type="Proteomes" id="UP000009144">
    <property type="component" value="Chromosome"/>
</dbReference>
<keyword evidence="3 7" id="KW-0732">Signal</keyword>
<dbReference type="EMBL" id="CP003390">
    <property type="protein sequence ID" value="AFI83228.1"/>
    <property type="molecule type" value="Genomic_DNA"/>
</dbReference>
<feature type="signal peptide" evidence="7">
    <location>
        <begin position="1"/>
        <end position="17"/>
    </location>
</feature>
<evidence type="ECO:0000313" key="9">
    <source>
        <dbReference type="Proteomes" id="UP000009144"/>
    </source>
</evidence>
<evidence type="ECO:0000256" key="4">
    <source>
        <dbReference type="ARBA" id="ARBA00023136"/>
    </source>
</evidence>
<dbReference type="RefSeq" id="WP_014705603.1">
    <property type="nucleotide sequence ID" value="NC_017857.3"/>
</dbReference>
<comment type="similarity">
    <text evidence="1">Belongs to the EcnA/EcnB lipoprotein family.</text>
</comment>
<evidence type="ECO:0000256" key="3">
    <source>
        <dbReference type="ARBA" id="ARBA00022729"/>
    </source>
</evidence>
<dbReference type="Pfam" id="PF08085">
    <property type="entry name" value="Entericidin"/>
    <property type="match status" value="1"/>
</dbReference>
<proteinExistence type="inferred from homology"/>
<dbReference type="KEGG" id="mej:Q7A_371"/>
<protein>
    <submittedName>
        <fullName evidence="8">Small secreted protein</fullName>
    </submittedName>
</protein>
<reference evidence="8 9" key="2">
    <citation type="journal article" date="2013" name="Int. J. Syst. Evol. Microbiol.">
        <title>Methylophaga nitratireducenticrescens sp. nov. and Methylophaga frappieri sp. nov., isolated from the biofilm of the methanol-fed denitrification system treating the seawater at the Montreal Biodome.</title>
        <authorList>
            <person name="Villeneuve C."/>
            <person name="Martineau C."/>
            <person name="Mauffrey F."/>
            <person name="Villemur R."/>
        </authorList>
    </citation>
    <scope>NUCLEOTIDE SEQUENCE [LARGE SCALE GENOMIC DNA]</scope>
    <source>
        <strain evidence="8 9">JAM1</strain>
    </source>
</reference>
<reference evidence="8 9" key="1">
    <citation type="journal article" date="2012" name="J. Bacteriol.">
        <title>Complete genome sequences of Methylophaga sp. strain JAM1 and Methylophaga sp. strain JAM7.</title>
        <authorList>
            <person name="Villeneuve C."/>
            <person name="Martineau C."/>
            <person name="Mauffrey F."/>
            <person name="Villemur R."/>
        </authorList>
    </citation>
    <scope>NUCLEOTIDE SEQUENCE [LARGE SCALE GENOMIC DNA]</scope>
    <source>
        <strain evidence="8 9">JAM1</strain>
    </source>
</reference>
<sequence>MKITAVFLSLFFIFGLAACNTIEGAGKDVEAAGGAVEESAQENKNY</sequence>
<keyword evidence="4" id="KW-0472">Membrane</keyword>
<dbReference type="PROSITE" id="PS51257">
    <property type="entry name" value="PROKAR_LIPOPROTEIN"/>
    <property type="match status" value="1"/>
</dbReference>
<evidence type="ECO:0000256" key="2">
    <source>
        <dbReference type="ARBA" id="ARBA00022475"/>
    </source>
</evidence>
<evidence type="ECO:0000256" key="6">
    <source>
        <dbReference type="ARBA" id="ARBA00023288"/>
    </source>
</evidence>
<keyword evidence="9" id="KW-1185">Reference proteome</keyword>
<keyword evidence="2" id="KW-1003">Cell membrane</keyword>
<dbReference type="PATRIC" id="fig|754476.3.peg.367"/>
<dbReference type="eggNOG" id="COG5510">
    <property type="taxonomic scope" value="Bacteria"/>
</dbReference>
<gene>
    <name evidence="8" type="ordered locus">Q7A_371</name>
</gene>
<name>I1XFQ9_METNJ</name>
<evidence type="ECO:0000313" key="8">
    <source>
        <dbReference type="EMBL" id="AFI83228.1"/>
    </source>
</evidence>
<evidence type="ECO:0000256" key="1">
    <source>
        <dbReference type="ARBA" id="ARBA00010296"/>
    </source>
</evidence>
<dbReference type="InterPro" id="IPR012556">
    <property type="entry name" value="Entericidin"/>
</dbReference>
<organism evidence="8 9">
    <name type="scientific">Methylophaga nitratireducenticrescens</name>
    <dbReference type="NCBI Taxonomy" id="754476"/>
    <lineage>
        <taxon>Bacteria</taxon>
        <taxon>Pseudomonadati</taxon>
        <taxon>Pseudomonadota</taxon>
        <taxon>Gammaproteobacteria</taxon>
        <taxon>Thiotrichales</taxon>
        <taxon>Piscirickettsiaceae</taxon>
        <taxon>Methylophaga</taxon>
    </lineage>
</organism>
<feature type="chain" id="PRO_5003654199" evidence="7">
    <location>
        <begin position="18"/>
        <end position="46"/>
    </location>
</feature>